<evidence type="ECO:0000313" key="4">
    <source>
        <dbReference type="EMBL" id="ORW19477.1"/>
    </source>
</evidence>
<organism evidence="4 5">
    <name type="scientific">Mycobacterium nebraskense</name>
    <dbReference type="NCBI Taxonomy" id="244292"/>
    <lineage>
        <taxon>Bacteria</taxon>
        <taxon>Bacillati</taxon>
        <taxon>Actinomycetota</taxon>
        <taxon>Actinomycetes</taxon>
        <taxon>Mycobacteriales</taxon>
        <taxon>Mycobacteriaceae</taxon>
        <taxon>Mycobacterium</taxon>
    </lineage>
</organism>
<dbReference type="Pfam" id="PF18645">
    <property type="entry name" value="DUF5631"/>
    <property type="match status" value="1"/>
</dbReference>
<dbReference type="AlphaFoldDB" id="A0A1X1Z7S1"/>
<comment type="caution">
    <text evidence="4">The sequence shown here is derived from an EMBL/GenBank/DDBJ whole genome shotgun (WGS) entry which is preliminary data.</text>
</comment>
<dbReference type="EMBL" id="LQPH01000138">
    <property type="protein sequence ID" value="ORW19477.1"/>
    <property type="molecule type" value="Genomic_DNA"/>
</dbReference>
<evidence type="ECO:0000256" key="1">
    <source>
        <dbReference type="SAM" id="MobiDB-lite"/>
    </source>
</evidence>
<dbReference type="InterPro" id="IPR040604">
    <property type="entry name" value="DUF5632"/>
</dbReference>
<gene>
    <name evidence="4" type="ORF">AWC17_09020</name>
</gene>
<dbReference type="InterPro" id="IPR040833">
    <property type="entry name" value="DUF5631"/>
</dbReference>
<feature type="region of interest" description="Disordered" evidence="1">
    <location>
        <begin position="109"/>
        <end position="131"/>
    </location>
</feature>
<feature type="domain" description="DUF5632" evidence="3">
    <location>
        <begin position="23"/>
        <end position="104"/>
    </location>
</feature>
<feature type="domain" description="DUF5631" evidence="2">
    <location>
        <begin position="133"/>
        <end position="227"/>
    </location>
</feature>
<dbReference type="Proteomes" id="UP000193781">
    <property type="component" value="Unassembled WGS sequence"/>
</dbReference>
<protein>
    <submittedName>
        <fullName evidence="4">Tat (Twin-arginine translocation) pathway signal sequence</fullName>
    </submittedName>
</protein>
<sequence>MVGASAASAATGATAGAASGRAAEQQRLQRLVDAVARQEPRLSWAAGLRDDGTTSLLVTDLACGWIPPHVRLPAHVTLLEPSARRRDASVVDLLGAVVVAAAHEHNTYVAESGPDAPTLSGDRPARSAAPQVGELGPTLVEAVRRRDGLPRIAQAVAAPAVRNTGVLENETGLLRSCIAEIQSSVLAAYPNHDPAAVRDWMLLAAIEALIDGHEYLANYHMAWFEAISHQAGV</sequence>
<evidence type="ECO:0000313" key="5">
    <source>
        <dbReference type="Proteomes" id="UP000193781"/>
    </source>
</evidence>
<evidence type="ECO:0000259" key="2">
    <source>
        <dbReference type="Pfam" id="PF18645"/>
    </source>
</evidence>
<dbReference type="STRING" id="244292.ABW17_10760"/>
<accession>A0A1X1Z7S1</accession>
<proteinExistence type="predicted"/>
<dbReference type="Pfam" id="PF18646">
    <property type="entry name" value="DUF5632"/>
    <property type="match status" value="1"/>
</dbReference>
<evidence type="ECO:0000259" key="3">
    <source>
        <dbReference type="Pfam" id="PF18646"/>
    </source>
</evidence>
<keyword evidence="5" id="KW-1185">Reference proteome</keyword>
<reference evidence="4 5" key="1">
    <citation type="submission" date="2016-01" db="EMBL/GenBank/DDBJ databases">
        <title>The new phylogeny of the genus Mycobacterium.</title>
        <authorList>
            <person name="Tarcisio F."/>
            <person name="Conor M."/>
            <person name="Antonella G."/>
            <person name="Elisabetta G."/>
            <person name="Giulia F.S."/>
            <person name="Sara T."/>
            <person name="Anna F."/>
            <person name="Clotilde B."/>
            <person name="Roberto B."/>
            <person name="Veronica D.S."/>
            <person name="Fabio R."/>
            <person name="Monica P."/>
            <person name="Olivier J."/>
            <person name="Enrico T."/>
            <person name="Nicola S."/>
        </authorList>
    </citation>
    <scope>NUCLEOTIDE SEQUENCE [LARGE SCALE GENOMIC DNA]</scope>
    <source>
        <strain evidence="4 5">DSM 44803</strain>
    </source>
</reference>
<name>A0A1X1Z7S1_9MYCO</name>